<organism evidence="2 3">
    <name type="scientific">Roseisalinus antarcticus</name>
    <dbReference type="NCBI Taxonomy" id="254357"/>
    <lineage>
        <taxon>Bacteria</taxon>
        <taxon>Pseudomonadati</taxon>
        <taxon>Pseudomonadota</taxon>
        <taxon>Alphaproteobacteria</taxon>
        <taxon>Rhodobacterales</taxon>
        <taxon>Roseobacteraceae</taxon>
        <taxon>Roseisalinus</taxon>
    </lineage>
</organism>
<evidence type="ECO:0000313" key="2">
    <source>
        <dbReference type="EMBL" id="SLN39101.1"/>
    </source>
</evidence>
<dbReference type="Proteomes" id="UP000193900">
    <property type="component" value="Unassembled WGS sequence"/>
</dbReference>
<dbReference type="RefSeq" id="WP_085878380.1">
    <property type="nucleotide sequence ID" value="NZ_FWFZ01000006.1"/>
</dbReference>
<dbReference type="EMBL" id="FWFZ01000006">
    <property type="protein sequence ID" value="SLN39101.1"/>
    <property type="molecule type" value="Genomic_DNA"/>
</dbReference>
<gene>
    <name evidence="2" type="ORF">ROA7023_01495</name>
</gene>
<keyword evidence="1" id="KW-0812">Transmembrane</keyword>
<dbReference type="OrthoDB" id="7362327at2"/>
<proteinExistence type="predicted"/>
<feature type="transmembrane region" description="Helical" evidence="1">
    <location>
        <begin position="38"/>
        <end position="58"/>
    </location>
</feature>
<keyword evidence="1" id="KW-0472">Membrane</keyword>
<protein>
    <recommendedName>
        <fullName evidence="4">DUF3329 domain-containing protein</fullName>
    </recommendedName>
</protein>
<name>A0A1Y5SER5_9RHOB</name>
<sequence length="72" mass="8508">MKLIELRHPFFRPRWRRVAVTVVCLGWSVVEFSGDNTFWGMLFGAIGLLCLYEFFIVYDEANYTEPDKEDDP</sequence>
<reference evidence="2" key="1">
    <citation type="submission" date="2017-03" db="EMBL/GenBank/DDBJ databases">
        <authorList>
            <person name="Afonso C.L."/>
            <person name="Miller P.J."/>
            <person name="Scott M.A."/>
            <person name="Spackman E."/>
            <person name="Goraichik I."/>
            <person name="Dimitrov K.M."/>
            <person name="Suarez D.L."/>
            <person name="Swayne D.E."/>
        </authorList>
    </citation>
    <scope>NUCLEOTIDE SEQUENCE [LARGE SCALE GENOMIC DNA]</scope>
    <source>
        <strain evidence="2">CECT 7023</strain>
    </source>
</reference>
<evidence type="ECO:0000256" key="1">
    <source>
        <dbReference type="SAM" id="Phobius"/>
    </source>
</evidence>
<evidence type="ECO:0008006" key="4">
    <source>
        <dbReference type="Google" id="ProtNLM"/>
    </source>
</evidence>
<evidence type="ECO:0000313" key="3">
    <source>
        <dbReference type="Proteomes" id="UP000193900"/>
    </source>
</evidence>
<keyword evidence="3" id="KW-1185">Reference proteome</keyword>
<accession>A0A1Y5SER5</accession>
<keyword evidence="1" id="KW-1133">Transmembrane helix</keyword>
<dbReference type="AlphaFoldDB" id="A0A1Y5SER5"/>